<dbReference type="AlphaFoldDB" id="A0A166C8Y6"/>
<feature type="non-terminal residue" evidence="1">
    <location>
        <position position="1"/>
    </location>
</feature>
<dbReference type="Proteomes" id="UP000076532">
    <property type="component" value="Unassembled WGS sequence"/>
</dbReference>
<dbReference type="Gene3D" id="3.30.470.30">
    <property type="entry name" value="DNA ligase/mRNA capping enzyme"/>
    <property type="match status" value="1"/>
</dbReference>
<protein>
    <submittedName>
        <fullName evidence="1">Uncharacterized protein</fullName>
    </submittedName>
</protein>
<evidence type="ECO:0000313" key="1">
    <source>
        <dbReference type="EMBL" id="KZP13407.1"/>
    </source>
</evidence>
<dbReference type="STRING" id="436010.A0A166C8Y6"/>
<sequence length="132" mass="14010">VPYFTNTTLPFLSAHIIPLARALRAVSVDVPLLFAPAEPTMDVDGSLPPPQALTSLPVALQSDGLLLYVSQASYEPGTSPLSSWIPIAGYETGVGGDRPLDLFDQLVGRRLVNALRAHGQANGVDNEVDMES</sequence>
<evidence type="ECO:0000313" key="2">
    <source>
        <dbReference type="Proteomes" id="UP000076532"/>
    </source>
</evidence>
<proteinExistence type="predicted"/>
<dbReference type="EMBL" id="KV417633">
    <property type="protein sequence ID" value="KZP13407.1"/>
    <property type="molecule type" value="Genomic_DNA"/>
</dbReference>
<name>A0A166C8Y6_9AGAM</name>
<reference evidence="1 2" key="1">
    <citation type="journal article" date="2016" name="Mol. Biol. Evol.">
        <title>Comparative Genomics of Early-Diverging Mushroom-Forming Fungi Provides Insights into the Origins of Lignocellulose Decay Capabilities.</title>
        <authorList>
            <person name="Nagy L.G."/>
            <person name="Riley R."/>
            <person name="Tritt A."/>
            <person name="Adam C."/>
            <person name="Daum C."/>
            <person name="Floudas D."/>
            <person name="Sun H."/>
            <person name="Yadav J.S."/>
            <person name="Pangilinan J."/>
            <person name="Larsson K.H."/>
            <person name="Matsuura K."/>
            <person name="Barry K."/>
            <person name="Labutti K."/>
            <person name="Kuo R."/>
            <person name="Ohm R.A."/>
            <person name="Bhattacharya S.S."/>
            <person name="Shirouzu T."/>
            <person name="Yoshinaga Y."/>
            <person name="Martin F.M."/>
            <person name="Grigoriev I.V."/>
            <person name="Hibbett D.S."/>
        </authorList>
    </citation>
    <scope>NUCLEOTIDE SEQUENCE [LARGE SCALE GENOMIC DNA]</scope>
    <source>
        <strain evidence="1 2">CBS 109695</strain>
    </source>
</reference>
<accession>A0A166C8Y6</accession>
<dbReference type="OrthoDB" id="10003593at2759"/>
<organism evidence="1 2">
    <name type="scientific">Athelia psychrophila</name>
    <dbReference type="NCBI Taxonomy" id="1759441"/>
    <lineage>
        <taxon>Eukaryota</taxon>
        <taxon>Fungi</taxon>
        <taxon>Dikarya</taxon>
        <taxon>Basidiomycota</taxon>
        <taxon>Agaricomycotina</taxon>
        <taxon>Agaricomycetes</taxon>
        <taxon>Agaricomycetidae</taxon>
        <taxon>Atheliales</taxon>
        <taxon>Atheliaceae</taxon>
        <taxon>Athelia</taxon>
    </lineage>
</organism>
<keyword evidence="2" id="KW-1185">Reference proteome</keyword>
<gene>
    <name evidence="1" type="ORF">FIBSPDRAFT_960581</name>
</gene>